<dbReference type="Gene3D" id="2.60.120.200">
    <property type="match status" value="1"/>
</dbReference>
<dbReference type="STRING" id="1891926.Fuma_05198"/>
<reference evidence="2 3" key="1">
    <citation type="journal article" date="2016" name="Front. Microbiol.">
        <title>Fuerstia marisgermanicae gen. nov., sp. nov., an Unusual Member of the Phylum Planctomycetes from the German Wadden Sea.</title>
        <authorList>
            <person name="Kohn T."/>
            <person name="Heuer A."/>
            <person name="Jogler M."/>
            <person name="Vollmers J."/>
            <person name="Boedeker C."/>
            <person name="Bunk B."/>
            <person name="Rast P."/>
            <person name="Borchert D."/>
            <person name="Glockner I."/>
            <person name="Freese H.M."/>
            <person name="Klenk H.P."/>
            <person name="Overmann J."/>
            <person name="Kaster A.K."/>
            <person name="Rohde M."/>
            <person name="Wiegand S."/>
            <person name="Jogler C."/>
        </authorList>
    </citation>
    <scope>NUCLEOTIDE SEQUENCE [LARGE SCALE GENOMIC DNA]</scope>
    <source>
        <strain evidence="2 3">NH11</strain>
    </source>
</reference>
<feature type="region of interest" description="Disordered" evidence="1">
    <location>
        <begin position="1"/>
        <end position="32"/>
    </location>
</feature>
<gene>
    <name evidence="2" type="ORF">Fuma_05198</name>
</gene>
<evidence type="ECO:0000256" key="1">
    <source>
        <dbReference type="SAM" id="MobiDB-lite"/>
    </source>
</evidence>
<dbReference type="SUPFAM" id="SSF49899">
    <property type="entry name" value="Concanavalin A-like lectins/glucanases"/>
    <property type="match status" value="1"/>
</dbReference>
<feature type="region of interest" description="Disordered" evidence="1">
    <location>
        <begin position="91"/>
        <end position="178"/>
    </location>
</feature>
<evidence type="ECO:0000313" key="2">
    <source>
        <dbReference type="EMBL" id="APZ95539.1"/>
    </source>
</evidence>
<dbReference type="Proteomes" id="UP000187735">
    <property type="component" value="Chromosome"/>
</dbReference>
<dbReference type="KEGG" id="fmr:Fuma_05198"/>
<keyword evidence="3" id="KW-1185">Reference proteome</keyword>
<evidence type="ECO:0000313" key="3">
    <source>
        <dbReference type="Proteomes" id="UP000187735"/>
    </source>
</evidence>
<protein>
    <submittedName>
        <fullName evidence="2">Uncharacterized protein</fullName>
    </submittedName>
</protein>
<organism evidence="2 3">
    <name type="scientific">Fuerstiella marisgermanici</name>
    <dbReference type="NCBI Taxonomy" id="1891926"/>
    <lineage>
        <taxon>Bacteria</taxon>
        <taxon>Pseudomonadati</taxon>
        <taxon>Planctomycetota</taxon>
        <taxon>Planctomycetia</taxon>
        <taxon>Planctomycetales</taxon>
        <taxon>Planctomycetaceae</taxon>
        <taxon>Fuerstiella</taxon>
    </lineage>
</organism>
<proteinExistence type="predicted"/>
<feature type="compositionally biased region" description="Basic residues" evidence="1">
    <location>
        <begin position="157"/>
        <end position="174"/>
    </location>
</feature>
<dbReference type="EMBL" id="CP017641">
    <property type="protein sequence ID" value="APZ95539.1"/>
    <property type="molecule type" value="Genomic_DNA"/>
</dbReference>
<dbReference type="InterPro" id="IPR013320">
    <property type="entry name" value="ConA-like_dom_sf"/>
</dbReference>
<dbReference type="Pfam" id="PF13385">
    <property type="entry name" value="Laminin_G_3"/>
    <property type="match status" value="1"/>
</dbReference>
<feature type="compositionally biased region" description="Basic and acidic residues" evidence="1">
    <location>
        <begin position="120"/>
        <end position="154"/>
    </location>
</feature>
<sequence length="386" mass="42263">MCYPPLVRRSQGRSFGPPAEAITSASNPPVIHYASPPVVNRAAHGSGRWSQVGVGSPVLSGDGLQVHQQVIPEQAHNLAVPQGRAVEGSADLTIPLTPGPSPDEPAPKQSPEPNVPPKEQAGDAKGAEKMDAREAKSVGPDESKEAADPQETPKPKPQPKPRKPRKEKPGKRKPITLSTPVLAWNVPDSLHSRHDHEIASHEIASRDKIRIDAHNGLDLQSGWVQFPESSKNLLSGIQKSKQFLIVANVTCRNDDQKGPARILSCSKDVSARNFTLAQDGHKFVIRIRSSVKDPNGTEHETSFGRVLPGKPQQVAVRYDGRELECYVDGELVTERKFKTDFKSWERFPVVAGNEFSADRPWSGTIHSLAVLPTANRVQLKEFFKKK</sequence>
<feature type="compositionally biased region" description="Pro residues" evidence="1">
    <location>
        <begin position="97"/>
        <end position="116"/>
    </location>
</feature>
<accession>A0A1P8WNA7</accession>
<dbReference type="AlphaFoldDB" id="A0A1P8WNA7"/>
<name>A0A1P8WNA7_9PLAN</name>